<proteinExistence type="predicted"/>
<feature type="domain" description="CFAP61 dimerisation" evidence="3">
    <location>
        <begin position="976"/>
        <end position="1090"/>
    </location>
</feature>
<dbReference type="PANTHER" id="PTHR21178">
    <property type="entry name" value="CILIA- AND FLAGELLA-ASSOCIATED PROTEIN 61"/>
    <property type="match status" value="1"/>
</dbReference>
<keyword evidence="4" id="KW-1185">Reference proteome</keyword>
<dbReference type="OrthoDB" id="382863at2759"/>
<dbReference type="PANTHER" id="PTHR21178:SF8">
    <property type="entry name" value="CILIA- AND FLAGELLA-ASSOCIATED PROTEIN 61"/>
    <property type="match status" value="1"/>
</dbReference>
<evidence type="ECO:0000259" key="3">
    <source>
        <dbReference type="Pfam" id="PF23150"/>
    </source>
</evidence>
<feature type="region of interest" description="Disordered" evidence="1">
    <location>
        <begin position="275"/>
        <end position="307"/>
    </location>
</feature>
<evidence type="ECO:0000313" key="5">
    <source>
        <dbReference type="RefSeq" id="XP_031437342.1"/>
    </source>
</evidence>
<sequence>MTTVTSVGGDVESVTVRRTEYADAQEINNLISPATTAVFGNVNVIYLLEKANLAVTVTTNKNEVLAHAAFLDYPMGDLVDQAEWESFLHQHYNIEKCTPMNTLFLHLFVAQSNFSSGSAKEIVRTVFNAITELQYILLVVQNKVRIGNLEPALVEIFEPLKPVKQTEFPGSAFVCHRHHSCPQLHVRRARVEDHDDLIQIFTEQTKALSSTYGSYFLAELIEAQDEENQAAVCESDGTAVGFISVSGDINITMLNQCFELGPFNGLRKTKAEIPTAEPLPQSDPPLSTPSKDVTGAQKTNKEAGAELELDPPNAFRVQLFVIDKRFEMRSVDFLPYVFKQFPTRDFCIISVPKLAPEFPLLQSFLRVVPHHTSSLPQELYIFHRAGLLKTFDVRVAVSTDMPAVQDLVKQLSLHESLLKDLDFFFKARQDPDGTPLQACVAVVQRQIVGVMIIRNEQDIEYIRANYNIENFVYFSYHRQEEHGQLCHLALNPTFQHHAKHFLKEALRLTHKTCLYYPIYPPLHKQEKSCAHYLTAALNYMVPVRPRRQIIFPLEELGMNAPSQLITNEQQPYALNHFNRKLTMEPKVTINARIVVVGASDTGLSFLEVFIFCPHLRFNNITLISTHGSPASHSNEATRFLGTSHGYTARAHAQLSLRSWINVVTGKMIGIDRASKHVLVTGGRRVPYDHLILCTGEQYQVPCPTGVDISRLASSAGIIPLQPRQTYTGAVPSNLFTLNDELDCQAAYSWLVNNFIEQRHVNFTEQQSMSTSNTSYPLGDTVVYGNSIDVYSCVEALMGMGVCGSRIHLVHPPTDSPGSCFDDPTVAEAVMRALGKSGIHIHHNCLLAQWNDGQHPDPITSVSFTTDGPPLRLKCAVFLNLSTKGVDYDAFKTINDACLVYDGRLVIDTTFHTNDSTIRAAGPMTKFARRYHADQWSHGHFNSKEVGQELATVLLPFFDPTLEFISEPPTDVDRLIPLYSQAKIQGARLPGGFSYLHATRPAVWLKPPRDSDGKDIITGSTETGDYFRLHLNQHGMVDTITCLSIKPLPLSNYLCLYGKHEQLLNHLCSRYDEGLVHDLYSYFRERWCPAIYHDRFPDFEEDMHQIMESTNIQFQGNAVSMPELIQRLVEGKVEVTEDPELFLGKSFQNSEGLTSLKKSALNYLKYNRYHLTMYAQAGLP</sequence>
<dbReference type="Proteomes" id="UP000515152">
    <property type="component" value="Chromosome 15"/>
</dbReference>
<accession>A0A6P8GPM9</accession>
<gene>
    <name evidence="5" type="primary">cfap61</name>
</gene>
<dbReference type="InterPro" id="IPR056299">
    <property type="entry name" value="CFAP61_dimer"/>
</dbReference>
<keyword evidence="5" id="KW-0282">Flagellum</keyword>
<dbReference type="InterPro" id="IPR036188">
    <property type="entry name" value="FAD/NAD-bd_sf"/>
</dbReference>
<keyword evidence="5" id="KW-0966">Cell projection</keyword>
<dbReference type="KEGG" id="char:105897004"/>
<dbReference type="GeneID" id="105897004"/>
<organism evidence="4 5">
    <name type="scientific">Clupea harengus</name>
    <name type="common">Atlantic herring</name>
    <dbReference type="NCBI Taxonomy" id="7950"/>
    <lineage>
        <taxon>Eukaryota</taxon>
        <taxon>Metazoa</taxon>
        <taxon>Chordata</taxon>
        <taxon>Craniata</taxon>
        <taxon>Vertebrata</taxon>
        <taxon>Euteleostomi</taxon>
        <taxon>Actinopterygii</taxon>
        <taxon>Neopterygii</taxon>
        <taxon>Teleostei</taxon>
        <taxon>Clupei</taxon>
        <taxon>Clupeiformes</taxon>
        <taxon>Clupeoidei</taxon>
        <taxon>Clupeidae</taxon>
        <taxon>Clupea</taxon>
    </lineage>
</organism>
<dbReference type="SUPFAM" id="SSF51905">
    <property type="entry name" value="FAD/NAD(P)-binding domain"/>
    <property type="match status" value="1"/>
</dbReference>
<feature type="domain" description="Cilia- and flagella-associated protein 61 N-terminal" evidence="2">
    <location>
        <begin position="310"/>
        <end position="471"/>
    </location>
</feature>
<dbReference type="InterPro" id="IPR038884">
    <property type="entry name" value="CFAP61"/>
</dbReference>
<feature type="domain" description="Cilia- and flagella-associated protein 61 N-terminal" evidence="2">
    <location>
        <begin position="15"/>
        <end position="268"/>
    </location>
</feature>
<keyword evidence="5" id="KW-0969">Cilium</keyword>
<dbReference type="Pfam" id="PF23150">
    <property type="entry name" value="CFAP61_dimer"/>
    <property type="match status" value="1"/>
</dbReference>
<protein>
    <submittedName>
        <fullName evidence="5">Cilia- and flagella-associated protein 61</fullName>
    </submittedName>
</protein>
<evidence type="ECO:0000256" key="1">
    <source>
        <dbReference type="SAM" id="MobiDB-lite"/>
    </source>
</evidence>
<evidence type="ECO:0000313" key="4">
    <source>
        <dbReference type="Proteomes" id="UP000515152"/>
    </source>
</evidence>
<dbReference type="Pfam" id="PF16092">
    <property type="entry name" value="CFAP61_N"/>
    <property type="match status" value="2"/>
</dbReference>
<dbReference type="AlphaFoldDB" id="A0A6P8GPM9"/>
<dbReference type="InterPro" id="IPR032151">
    <property type="entry name" value="CFAP61_N"/>
</dbReference>
<dbReference type="RefSeq" id="XP_031437342.1">
    <property type="nucleotide sequence ID" value="XM_031581482.2"/>
</dbReference>
<dbReference type="CTD" id="26074"/>
<evidence type="ECO:0000259" key="2">
    <source>
        <dbReference type="Pfam" id="PF16092"/>
    </source>
</evidence>
<reference evidence="5" key="1">
    <citation type="submission" date="2025-08" db="UniProtKB">
        <authorList>
            <consortium name="RefSeq"/>
        </authorList>
    </citation>
    <scope>IDENTIFICATION</scope>
</reference>
<dbReference type="Gene3D" id="3.50.50.60">
    <property type="entry name" value="FAD/NAD(P)-binding domain"/>
    <property type="match status" value="1"/>
</dbReference>
<name>A0A6P8GPM9_CLUHA</name>